<evidence type="ECO:0000313" key="1">
    <source>
        <dbReference type="EMBL" id="KAK7309196.1"/>
    </source>
</evidence>
<keyword evidence="2" id="KW-1185">Reference proteome</keyword>
<proteinExistence type="predicted"/>
<accession>A0AAN9K3E5</accession>
<dbReference type="EMBL" id="JAYKXN010000002">
    <property type="protein sequence ID" value="KAK7309196.1"/>
    <property type="molecule type" value="Genomic_DNA"/>
</dbReference>
<reference evidence="1 2" key="1">
    <citation type="submission" date="2024-01" db="EMBL/GenBank/DDBJ databases">
        <title>The genomes of 5 underutilized Papilionoideae crops provide insights into root nodulation and disease resistance.</title>
        <authorList>
            <person name="Yuan L."/>
        </authorList>
    </citation>
    <scope>NUCLEOTIDE SEQUENCE [LARGE SCALE GENOMIC DNA]</scope>
    <source>
        <strain evidence="1">LY-2023</strain>
        <tissue evidence="1">Leaf</tissue>
    </source>
</reference>
<name>A0AAN9K3E5_CLITE</name>
<protein>
    <submittedName>
        <fullName evidence="1">Uncharacterized protein</fullName>
    </submittedName>
</protein>
<evidence type="ECO:0000313" key="2">
    <source>
        <dbReference type="Proteomes" id="UP001359559"/>
    </source>
</evidence>
<organism evidence="1 2">
    <name type="scientific">Clitoria ternatea</name>
    <name type="common">Butterfly pea</name>
    <dbReference type="NCBI Taxonomy" id="43366"/>
    <lineage>
        <taxon>Eukaryota</taxon>
        <taxon>Viridiplantae</taxon>
        <taxon>Streptophyta</taxon>
        <taxon>Embryophyta</taxon>
        <taxon>Tracheophyta</taxon>
        <taxon>Spermatophyta</taxon>
        <taxon>Magnoliopsida</taxon>
        <taxon>eudicotyledons</taxon>
        <taxon>Gunneridae</taxon>
        <taxon>Pentapetalae</taxon>
        <taxon>rosids</taxon>
        <taxon>fabids</taxon>
        <taxon>Fabales</taxon>
        <taxon>Fabaceae</taxon>
        <taxon>Papilionoideae</taxon>
        <taxon>50 kb inversion clade</taxon>
        <taxon>NPAAA clade</taxon>
        <taxon>indigoferoid/millettioid clade</taxon>
        <taxon>Phaseoleae</taxon>
        <taxon>Clitoria</taxon>
    </lineage>
</organism>
<comment type="caution">
    <text evidence="1">The sequence shown here is derived from an EMBL/GenBank/DDBJ whole genome shotgun (WGS) entry which is preliminary data.</text>
</comment>
<dbReference type="AlphaFoldDB" id="A0AAN9K3E5"/>
<sequence length="154" mass="16690">MANPIAYLVEVEIPRGDDDSIVIDVVGSNATIEVEDVEPYIDFHVLPNDKVIVNSLDVHCIDLINPHASHDNTLDELLDLHLPSNFAYIECSDCTNGSCSICIEIVVVTSVDDVEPTIDLHVPPSDEVEKHDIIEVGGLVNGGTDIELHPISGN</sequence>
<dbReference type="Proteomes" id="UP001359559">
    <property type="component" value="Unassembled WGS sequence"/>
</dbReference>
<gene>
    <name evidence="1" type="ORF">RJT34_05735</name>
</gene>